<organism evidence="1">
    <name type="scientific">marine sediment metagenome</name>
    <dbReference type="NCBI Taxonomy" id="412755"/>
    <lineage>
        <taxon>unclassified sequences</taxon>
        <taxon>metagenomes</taxon>
        <taxon>ecological metagenomes</taxon>
    </lineage>
</organism>
<protein>
    <submittedName>
        <fullName evidence="1">Uncharacterized protein</fullName>
    </submittedName>
</protein>
<proteinExistence type="predicted"/>
<evidence type="ECO:0000313" key="1">
    <source>
        <dbReference type="EMBL" id="KKK79011.1"/>
    </source>
</evidence>
<accession>A0A0F9B385</accession>
<comment type="caution">
    <text evidence="1">The sequence shown here is derived from an EMBL/GenBank/DDBJ whole genome shotgun (WGS) entry which is preliminary data.</text>
</comment>
<reference evidence="1" key="1">
    <citation type="journal article" date="2015" name="Nature">
        <title>Complex archaea that bridge the gap between prokaryotes and eukaryotes.</title>
        <authorList>
            <person name="Spang A."/>
            <person name="Saw J.H."/>
            <person name="Jorgensen S.L."/>
            <person name="Zaremba-Niedzwiedzka K."/>
            <person name="Martijn J."/>
            <person name="Lind A.E."/>
            <person name="van Eijk R."/>
            <person name="Schleper C."/>
            <person name="Guy L."/>
            <person name="Ettema T.J."/>
        </authorList>
    </citation>
    <scope>NUCLEOTIDE SEQUENCE</scope>
</reference>
<gene>
    <name evidence="1" type="ORF">LCGC14_2837810</name>
</gene>
<sequence>MEKDSKPVKSESEVAEVTYGAPDPPDILFARGVLHPHTLSDEITDVIFDILIDSACAAPIAKIYKELCKKGAMKFQSEVYLAREHPVMKQIAGACQHLYFSGRLEGTENE</sequence>
<name>A0A0F9B385_9ZZZZ</name>
<dbReference type="EMBL" id="LAZR01054224">
    <property type="protein sequence ID" value="KKK79011.1"/>
    <property type="molecule type" value="Genomic_DNA"/>
</dbReference>
<dbReference type="AlphaFoldDB" id="A0A0F9B385"/>